<keyword evidence="4" id="KW-0472">Membrane</keyword>
<evidence type="ECO:0000256" key="5">
    <source>
        <dbReference type="PIRNR" id="PIRNR005992"/>
    </source>
</evidence>
<dbReference type="STRING" id="230819.A0A5C3L9G7"/>
<dbReference type="AlphaFoldDB" id="A0A5C3L9G7"/>
<protein>
    <submittedName>
        <fullName evidence="7">Clathrin adaptor, mu subunit</fullName>
    </submittedName>
</protein>
<organism evidence="7 8">
    <name type="scientific">Coprinopsis marcescibilis</name>
    <name type="common">Agaric fungus</name>
    <name type="synonym">Psathyrella marcescibilis</name>
    <dbReference type="NCBI Taxonomy" id="230819"/>
    <lineage>
        <taxon>Eukaryota</taxon>
        <taxon>Fungi</taxon>
        <taxon>Dikarya</taxon>
        <taxon>Basidiomycota</taxon>
        <taxon>Agaricomycotina</taxon>
        <taxon>Agaricomycetes</taxon>
        <taxon>Agaricomycetidae</taxon>
        <taxon>Agaricales</taxon>
        <taxon>Agaricineae</taxon>
        <taxon>Psathyrellaceae</taxon>
        <taxon>Coprinopsis</taxon>
    </lineage>
</organism>
<dbReference type="CDD" id="cd14837">
    <property type="entry name" value="AP3_Mu_N"/>
    <property type="match status" value="1"/>
</dbReference>
<dbReference type="PIRSF" id="PIRSF005992">
    <property type="entry name" value="Clathrin_mu"/>
    <property type="match status" value="1"/>
</dbReference>
<dbReference type="SUPFAM" id="SSF49447">
    <property type="entry name" value="Second domain of Mu2 adaptin subunit (ap50) of ap2 adaptor"/>
    <property type="match status" value="1"/>
</dbReference>
<keyword evidence="3 5" id="KW-0653">Protein transport</keyword>
<accession>A0A5C3L9G7</accession>
<evidence type="ECO:0000256" key="3">
    <source>
        <dbReference type="ARBA" id="ARBA00022927"/>
    </source>
</evidence>
<dbReference type="Gene3D" id="2.60.40.1170">
    <property type="entry name" value="Mu homology domain, subdomain B"/>
    <property type="match status" value="2"/>
</dbReference>
<dbReference type="PROSITE" id="PS00990">
    <property type="entry name" value="CLAT_ADAPTOR_M_1"/>
    <property type="match status" value="1"/>
</dbReference>
<feature type="domain" description="MHD" evidence="6">
    <location>
        <begin position="197"/>
        <end position="473"/>
    </location>
</feature>
<dbReference type="GO" id="GO:0012505">
    <property type="term" value="C:endomembrane system"/>
    <property type="evidence" value="ECO:0007669"/>
    <property type="project" value="UniProtKB-SubCell"/>
</dbReference>
<sequence>MGIDGLILLDATGRSIIQSGFRSTSPSYPFLHVEAFNEALAAVQRPSDVDPVIYIKHPIHPGTPSACCHVSVGDLRILCPISGNVDPLLGFAFLQTFVDILREYFNEVSLTTVKDNFDVVYQLLEETLDSVGHPLTTSHNALRDIVLPPSLLSKLLAAAGANLQAAIGSASSAGVQQPSGPFASQIPWRRAGVRYASNEIYFDMVEDLRAIVNKQGIPLTSNVFGRIEGNCHLSGTPDCSLNFTNPQVITDVAFHPCVRLQRWAKDKSMSFVPPDGHFVLVEYRQATSPGANSALRFEKSIGGSQPKEPAPIPFAMKASFKFEANTGTFTISFTSRLTSRPIEKVSVELSLGDGAHGIKCVASRESGGLGRGFSSLETGSSTSPSASWTFDSKKKVLRWEIPHAPPSTLWSLQGSFTAINTPPRPSHAMQISFEIQSHTFSALKVDQLKITGEAYKSYKGVRGRSVGNVEWRW</sequence>
<dbReference type="EMBL" id="ML210150">
    <property type="protein sequence ID" value="TFK29335.1"/>
    <property type="molecule type" value="Genomic_DNA"/>
</dbReference>
<evidence type="ECO:0000313" key="8">
    <source>
        <dbReference type="Proteomes" id="UP000307440"/>
    </source>
</evidence>
<dbReference type="InterPro" id="IPR018240">
    <property type="entry name" value="Clathrin_mu_CS"/>
</dbReference>
<dbReference type="InterPro" id="IPR001392">
    <property type="entry name" value="Clathrin_mu"/>
</dbReference>
<dbReference type="GO" id="GO:0030131">
    <property type="term" value="C:clathrin adaptor complex"/>
    <property type="evidence" value="ECO:0007669"/>
    <property type="project" value="UniProtKB-UniRule"/>
</dbReference>
<dbReference type="PANTHER" id="PTHR10529">
    <property type="entry name" value="AP COMPLEX SUBUNIT MU"/>
    <property type="match status" value="1"/>
</dbReference>
<evidence type="ECO:0000256" key="2">
    <source>
        <dbReference type="ARBA" id="ARBA00022448"/>
    </source>
</evidence>
<dbReference type="PROSITE" id="PS51072">
    <property type="entry name" value="MHD"/>
    <property type="match status" value="1"/>
</dbReference>
<evidence type="ECO:0000256" key="4">
    <source>
        <dbReference type="ARBA" id="ARBA00023136"/>
    </source>
</evidence>
<dbReference type="OrthoDB" id="870at2759"/>
<dbReference type="InterPro" id="IPR028565">
    <property type="entry name" value="MHD"/>
</dbReference>
<name>A0A5C3L9G7_COPMA</name>
<evidence type="ECO:0000259" key="6">
    <source>
        <dbReference type="PROSITE" id="PS51072"/>
    </source>
</evidence>
<dbReference type="Gene3D" id="3.30.450.60">
    <property type="match status" value="1"/>
</dbReference>
<dbReference type="InterPro" id="IPR036168">
    <property type="entry name" value="AP2_Mu_C_sf"/>
</dbReference>
<dbReference type="GO" id="GO:0016192">
    <property type="term" value="P:vesicle-mediated transport"/>
    <property type="evidence" value="ECO:0007669"/>
    <property type="project" value="InterPro"/>
</dbReference>
<dbReference type="GO" id="GO:0006886">
    <property type="term" value="P:intracellular protein transport"/>
    <property type="evidence" value="ECO:0007669"/>
    <property type="project" value="UniProtKB-UniRule"/>
</dbReference>
<dbReference type="SUPFAM" id="SSF64356">
    <property type="entry name" value="SNARE-like"/>
    <property type="match status" value="1"/>
</dbReference>
<gene>
    <name evidence="7" type="ORF">FA15DRAFT_664268</name>
</gene>
<proteinExistence type="inferred from homology"/>
<keyword evidence="8" id="KW-1185">Reference proteome</keyword>
<evidence type="ECO:0000256" key="1">
    <source>
        <dbReference type="ARBA" id="ARBA00004308"/>
    </source>
</evidence>
<dbReference type="CDD" id="cd09252">
    <property type="entry name" value="AP-3_Mu3_Cterm"/>
    <property type="match status" value="1"/>
</dbReference>
<keyword evidence="2 5" id="KW-0813">Transport</keyword>
<dbReference type="InterPro" id="IPR011012">
    <property type="entry name" value="Longin-like_dom_sf"/>
</dbReference>
<dbReference type="PRINTS" id="PR00314">
    <property type="entry name" value="CLATHRINADPT"/>
</dbReference>
<dbReference type="InterPro" id="IPR050431">
    <property type="entry name" value="Adaptor_comp_med_subunit"/>
</dbReference>
<evidence type="ECO:0000313" key="7">
    <source>
        <dbReference type="EMBL" id="TFK29335.1"/>
    </source>
</evidence>
<reference evidence="7 8" key="1">
    <citation type="journal article" date="2019" name="Nat. Ecol. Evol.">
        <title>Megaphylogeny resolves global patterns of mushroom evolution.</title>
        <authorList>
            <person name="Varga T."/>
            <person name="Krizsan K."/>
            <person name="Foldi C."/>
            <person name="Dima B."/>
            <person name="Sanchez-Garcia M."/>
            <person name="Sanchez-Ramirez S."/>
            <person name="Szollosi G.J."/>
            <person name="Szarkandi J.G."/>
            <person name="Papp V."/>
            <person name="Albert L."/>
            <person name="Andreopoulos W."/>
            <person name="Angelini C."/>
            <person name="Antonin V."/>
            <person name="Barry K.W."/>
            <person name="Bougher N.L."/>
            <person name="Buchanan P."/>
            <person name="Buyck B."/>
            <person name="Bense V."/>
            <person name="Catcheside P."/>
            <person name="Chovatia M."/>
            <person name="Cooper J."/>
            <person name="Damon W."/>
            <person name="Desjardin D."/>
            <person name="Finy P."/>
            <person name="Geml J."/>
            <person name="Haridas S."/>
            <person name="Hughes K."/>
            <person name="Justo A."/>
            <person name="Karasinski D."/>
            <person name="Kautmanova I."/>
            <person name="Kiss B."/>
            <person name="Kocsube S."/>
            <person name="Kotiranta H."/>
            <person name="LaButti K.M."/>
            <person name="Lechner B.E."/>
            <person name="Liimatainen K."/>
            <person name="Lipzen A."/>
            <person name="Lukacs Z."/>
            <person name="Mihaltcheva S."/>
            <person name="Morgado L.N."/>
            <person name="Niskanen T."/>
            <person name="Noordeloos M.E."/>
            <person name="Ohm R.A."/>
            <person name="Ortiz-Santana B."/>
            <person name="Ovrebo C."/>
            <person name="Racz N."/>
            <person name="Riley R."/>
            <person name="Savchenko A."/>
            <person name="Shiryaev A."/>
            <person name="Soop K."/>
            <person name="Spirin V."/>
            <person name="Szebenyi C."/>
            <person name="Tomsovsky M."/>
            <person name="Tulloss R.E."/>
            <person name="Uehling J."/>
            <person name="Grigoriev I.V."/>
            <person name="Vagvolgyi C."/>
            <person name="Papp T."/>
            <person name="Martin F.M."/>
            <person name="Miettinen O."/>
            <person name="Hibbett D.S."/>
            <person name="Nagy L.G."/>
        </authorList>
    </citation>
    <scope>NUCLEOTIDE SEQUENCE [LARGE SCALE GENOMIC DNA]</scope>
    <source>
        <strain evidence="7 8">CBS 121175</strain>
    </source>
</reference>
<dbReference type="Proteomes" id="UP000307440">
    <property type="component" value="Unassembled WGS sequence"/>
</dbReference>
<dbReference type="Pfam" id="PF00928">
    <property type="entry name" value="Adap_comp_sub"/>
    <property type="match status" value="1"/>
</dbReference>
<comment type="subcellular location">
    <subcellularLocation>
        <location evidence="1">Endomembrane system</location>
    </subcellularLocation>
</comment>
<comment type="similarity">
    <text evidence="5">Belongs to the adaptor complexes medium subunit family.</text>
</comment>